<evidence type="ECO:0000313" key="3">
    <source>
        <dbReference type="RefSeq" id="XP_017970473.1"/>
    </source>
</evidence>
<sequence>MALLTNIKRVLLPRATRNKMGQLAISNAFLHGYLDHEIFIEQLAGHINSEHPDYADTSSFIKLHGSSKLFDLVYLDDILVTGTHLDMIHSFVKELHQGFPVRDTSSPHYFLGVEITYLLDGLLLSQQKYIRDLLSQTNMAVSKSCYTPMATSPPLSKSLRDPFKDAELYRKIVGALQCITLTRLDVAFSVNELCQFMHCPTIVHWKAVKCLLRYLKHTSVYGLFFVKNSSPLLQCFTDSD</sequence>
<evidence type="ECO:0000259" key="1">
    <source>
        <dbReference type="Pfam" id="PF07727"/>
    </source>
</evidence>
<evidence type="ECO:0000313" key="2">
    <source>
        <dbReference type="Proteomes" id="UP000694886"/>
    </source>
</evidence>
<dbReference type="Gramene" id="Tc02v2_t023560.1">
    <property type="protein sequence ID" value="Tc02v2_p023560.1"/>
    <property type="gene ID" value="Tc02v2_g023560"/>
</dbReference>
<dbReference type="GeneID" id="108660715"/>
<reference evidence="2" key="1">
    <citation type="journal article" date="1997" name="Nucleic Acids Res.">
        <title>tRNAscan-SE: a program for improved detection of transfer RNA genes in genomic sequence.</title>
        <authorList>
            <person name="Lowe T.M."/>
            <person name="Eddy S.R."/>
        </authorList>
    </citation>
    <scope>NUCLEOTIDE SEQUENCE [LARGE SCALE GENOMIC DNA]</scope>
    <source>
        <strain evidence="2">r\B97-61/B2</strain>
    </source>
</reference>
<dbReference type="InterPro" id="IPR013103">
    <property type="entry name" value="RVT_2"/>
</dbReference>
<gene>
    <name evidence="3" type="primary">LOC108660715</name>
</gene>
<dbReference type="AlphaFoldDB" id="A0AB32VRM6"/>
<dbReference type="SUPFAM" id="SSF56672">
    <property type="entry name" value="DNA/RNA polymerases"/>
    <property type="match status" value="1"/>
</dbReference>
<dbReference type="KEGG" id="tcc:108660715"/>
<organism evidence="2 3">
    <name type="scientific">Theobroma cacao</name>
    <name type="common">Cacao</name>
    <name type="synonym">Cocoa</name>
    <dbReference type="NCBI Taxonomy" id="3641"/>
    <lineage>
        <taxon>Eukaryota</taxon>
        <taxon>Viridiplantae</taxon>
        <taxon>Streptophyta</taxon>
        <taxon>Embryophyta</taxon>
        <taxon>Tracheophyta</taxon>
        <taxon>Spermatophyta</taxon>
        <taxon>Magnoliopsida</taxon>
        <taxon>eudicotyledons</taxon>
        <taxon>Gunneridae</taxon>
        <taxon>Pentapetalae</taxon>
        <taxon>rosids</taxon>
        <taxon>malvids</taxon>
        <taxon>Malvales</taxon>
        <taxon>Malvaceae</taxon>
        <taxon>Byttnerioideae</taxon>
        <taxon>Theobroma</taxon>
    </lineage>
</organism>
<dbReference type="Pfam" id="PF07727">
    <property type="entry name" value="RVT_2"/>
    <property type="match status" value="1"/>
</dbReference>
<proteinExistence type="predicted"/>
<reference evidence="3" key="2">
    <citation type="submission" date="2025-08" db="UniProtKB">
        <authorList>
            <consortium name="RefSeq"/>
        </authorList>
    </citation>
    <scope>IDENTIFICATION</scope>
</reference>
<protein>
    <submittedName>
        <fullName evidence="3">Uncharacterized mitochondrial protein AtMg00810-like</fullName>
    </submittedName>
</protein>
<feature type="domain" description="Reverse transcriptase Ty1/copia-type" evidence="1">
    <location>
        <begin position="56"/>
        <end position="150"/>
    </location>
</feature>
<name>A0AB32VRM6_THECC</name>
<dbReference type="PANTHER" id="PTHR11439">
    <property type="entry name" value="GAG-POL-RELATED RETROTRANSPOSON"/>
    <property type="match status" value="1"/>
</dbReference>
<accession>A0AB32VRM6</accession>
<dbReference type="InterPro" id="IPR043502">
    <property type="entry name" value="DNA/RNA_pol_sf"/>
</dbReference>
<dbReference type="Proteomes" id="UP000694886">
    <property type="component" value="Chromosome 2"/>
</dbReference>
<dbReference type="RefSeq" id="XP_017970473.1">
    <property type="nucleotide sequence ID" value="XM_018114984.1"/>
</dbReference>
<dbReference type="PANTHER" id="PTHR11439:SF483">
    <property type="entry name" value="PEPTIDE SYNTHASE GLIP-LIKE, PUTATIVE (AFU_ORTHOLOGUE AFUA_3G12920)-RELATED"/>
    <property type="match status" value="1"/>
</dbReference>